<comment type="caution">
    <text evidence="1">The sequence shown here is derived from an EMBL/GenBank/DDBJ whole genome shotgun (WGS) entry which is preliminary data.</text>
</comment>
<protein>
    <submittedName>
        <fullName evidence="1">Uncharacterized protein</fullName>
    </submittedName>
</protein>
<reference evidence="1" key="1">
    <citation type="journal article" date="2023" name="G3 (Bethesda)">
        <title>A reference genome for the long-term kleptoplast-retaining sea slug Elysia crispata morphotype clarki.</title>
        <authorList>
            <person name="Eastman K.E."/>
            <person name="Pendleton A.L."/>
            <person name="Shaikh M.A."/>
            <person name="Suttiyut T."/>
            <person name="Ogas R."/>
            <person name="Tomko P."/>
            <person name="Gavelis G."/>
            <person name="Widhalm J.R."/>
            <person name="Wisecaver J.H."/>
        </authorList>
    </citation>
    <scope>NUCLEOTIDE SEQUENCE</scope>
    <source>
        <strain evidence="1">ECLA1</strain>
    </source>
</reference>
<gene>
    <name evidence="1" type="ORF">RRG08_022289</name>
</gene>
<dbReference type="AlphaFoldDB" id="A0AAE1DKX0"/>
<accession>A0AAE1DKX0</accession>
<evidence type="ECO:0000313" key="2">
    <source>
        <dbReference type="Proteomes" id="UP001283361"/>
    </source>
</evidence>
<dbReference type="EMBL" id="JAWDGP010003531">
    <property type="protein sequence ID" value="KAK3773580.1"/>
    <property type="molecule type" value="Genomic_DNA"/>
</dbReference>
<sequence length="121" mass="13286">MDHSHQSLTRLVTLTPGGAIIIMAAVLWLRAHSPWGVFIIVSPLPRSRRLNRCGTLTERRKLGMGEGWGVGKHLITHSLTPPESLITCPGRELVYLGTQRLASDHSWKRPVSACGHLCSSS</sequence>
<name>A0AAE1DKX0_9GAST</name>
<evidence type="ECO:0000313" key="1">
    <source>
        <dbReference type="EMBL" id="KAK3773580.1"/>
    </source>
</evidence>
<organism evidence="1 2">
    <name type="scientific">Elysia crispata</name>
    <name type="common">lettuce slug</name>
    <dbReference type="NCBI Taxonomy" id="231223"/>
    <lineage>
        <taxon>Eukaryota</taxon>
        <taxon>Metazoa</taxon>
        <taxon>Spiralia</taxon>
        <taxon>Lophotrochozoa</taxon>
        <taxon>Mollusca</taxon>
        <taxon>Gastropoda</taxon>
        <taxon>Heterobranchia</taxon>
        <taxon>Euthyneura</taxon>
        <taxon>Panpulmonata</taxon>
        <taxon>Sacoglossa</taxon>
        <taxon>Placobranchoidea</taxon>
        <taxon>Plakobranchidae</taxon>
        <taxon>Elysia</taxon>
    </lineage>
</organism>
<dbReference type="Proteomes" id="UP001283361">
    <property type="component" value="Unassembled WGS sequence"/>
</dbReference>
<proteinExistence type="predicted"/>
<keyword evidence="2" id="KW-1185">Reference proteome</keyword>